<dbReference type="Gene3D" id="1.10.10.60">
    <property type="entry name" value="Homeodomain-like"/>
    <property type="match status" value="2"/>
</dbReference>
<dbReference type="GO" id="GO:0003700">
    <property type="term" value="F:DNA-binding transcription factor activity"/>
    <property type="evidence" value="ECO:0007669"/>
    <property type="project" value="InterPro"/>
</dbReference>
<evidence type="ECO:0000256" key="1">
    <source>
        <dbReference type="ARBA" id="ARBA00023015"/>
    </source>
</evidence>
<protein>
    <submittedName>
        <fullName evidence="5">Helix-turn-helix transcriptional regulator</fullName>
    </submittedName>
</protein>
<dbReference type="RefSeq" id="WP_150972030.1">
    <property type="nucleotide sequence ID" value="NZ_VZDO01000016.1"/>
</dbReference>
<gene>
    <name evidence="5" type="ORF">F6X38_17840</name>
</gene>
<evidence type="ECO:0000256" key="3">
    <source>
        <dbReference type="ARBA" id="ARBA00023163"/>
    </source>
</evidence>
<name>A0A7V7PLU3_9HYPH</name>
<dbReference type="PANTHER" id="PTHR46796">
    <property type="entry name" value="HTH-TYPE TRANSCRIPTIONAL ACTIVATOR RHAS-RELATED"/>
    <property type="match status" value="1"/>
</dbReference>
<evidence type="ECO:0000313" key="5">
    <source>
        <dbReference type="EMBL" id="KAB0677537.1"/>
    </source>
</evidence>
<comment type="caution">
    <text evidence="5">The sequence shown here is derived from an EMBL/GenBank/DDBJ whole genome shotgun (WGS) entry which is preliminary data.</text>
</comment>
<proteinExistence type="predicted"/>
<dbReference type="InterPro" id="IPR011051">
    <property type="entry name" value="RmlC_Cupin_sf"/>
</dbReference>
<dbReference type="PROSITE" id="PS01124">
    <property type="entry name" value="HTH_ARAC_FAMILY_2"/>
    <property type="match status" value="1"/>
</dbReference>
<dbReference type="SMART" id="SM00342">
    <property type="entry name" value="HTH_ARAC"/>
    <property type="match status" value="1"/>
</dbReference>
<dbReference type="SUPFAM" id="SSF51182">
    <property type="entry name" value="RmlC-like cupins"/>
    <property type="match status" value="1"/>
</dbReference>
<keyword evidence="2" id="KW-0238">DNA-binding</keyword>
<dbReference type="EMBL" id="VZDO01000016">
    <property type="protein sequence ID" value="KAB0677537.1"/>
    <property type="molecule type" value="Genomic_DNA"/>
</dbReference>
<evidence type="ECO:0000259" key="4">
    <source>
        <dbReference type="PROSITE" id="PS01124"/>
    </source>
</evidence>
<keyword evidence="6" id="KW-1185">Reference proteome</keyword>
<keyword evidence="1" id="KW-0805">Transcription regulation</keyword>
<evidence type="ECO:0000256" key="2">
    <source>
        <dbReference type="ARBA" id="ARBA00023125"/>
    </source>
</evidence>
<dbReference type="Proteomes" id="UP000432089">
    <property type="component" value="Unassembled WGS sequence"/>
</dbReference>
<dbReference type="AlphaFoldDB" id="A0A7V7PLU3"/>
<dbReference type="SUPFAM" id="SSF46689">
    <property type="entry name" value="Homeodomain-like"/>
    <property type="match status" value="2"/>
</dbReference>
<dbReference type="Pfam" id="PF12833">
    <property type="entry name" value="HTH_18"/>
    <property type="match status" value="1"/>
</dbReference>
<dbReference type="InterPro" id="IPR018060">
    <property type="entry name" value="HTH_AraC"/>
</dbReference>
<accession>A0A7V7PLU3</accession>
<evidence type="ECO:0000313" key="6">
    <source>
        <dbReference type="Proteomes" id="UP000432089"/>
    </source>
</evidence>
<dbReference type="InterPro" id="IPR009057">
    <property type="entry name" value="Homeodomain-like_sf"/>
</dbReference>
<organism evidence="5 6">
    <name type="scientific">Plantimonas leprariae</name>
    <dbReference type="NCBI Taxonomy" id="2615207"/>
    <lineage>
        <taxon>Bacteria</taxon>
        <taxon>Pseudomonadati</taxon>
        <taxon>Pseudomonadota</taxon>
        <taxon>Alphaproteobacteria</taxon>
        <taxon>Hyphomicrobiales</taxon>
        <taxon>Aurantimonadaceae</taxon>
        <taxon>Plantimonas</taxon>
    </lineage>
</organism>
<dbReference type="GO" id="GO:0043565">
    <property type="term" value="F:sequence-specific DNA binding"/>
    <property type="evidence" value="ECO:0007669"/>
    <property type="project" value="InterPro"/>
</dbReference>
<dbReference type="InterPro" id="IPR050204">
    <property type="entry name" value="AraC_XylS_family_regulators"/>
</dbReference>
<feature type="domain" description="HTH araC/xylS-type" evidence="4">
    <location>
        <begin position="186"/>
        <end position="284"/>
    </location>
</feature>
<keyword evidence="3" id="KW-0804">Transcription</keyword>
<sequence length="295" mass="33430">MRPLFEKQPIPDGQSWRFFDRRLADGIPFIWHYHREYELTLTLNSVGQRFVGDHVGPYGDRDLVLLGPDIPHTWSSTAKLDEAAPHVALVMFFRAEWIDGLMKAMPELAPLSSMLAASRRGLRFSAGAIEAARPAVEAMRHLAPAARLFRLLELLVLLAEDRGCEPLASPEAQQSPLPGDERPRLERVLDHIHAHYGQRLRIDDLADLAHLSASGLHRMFKRHVGQTVTDYVGQLRIGRACQLLIASDMPIAHVASDAGYANLSLFNRQFQRARGETPRSFRRNFRRGMSFKNMR</sequence>
<reference evidence="5 6" key="1">
    <citation type="submission" date="2019-09" db="EMBL/GenBank/DDBJ databases">
        <title>YIM 132180 draft genome.</title>
        <authorList>
            <person name="Zhang K."/>
        </authorList>
    </citation>
    <scope>NUCLEOTIDE SEQUENCE [LARGE SCALE GENOMIC DNA]</scope>
    <source>
        <strain evidence="5 6">YIM 132180</strain>
    </source>
</reference>